<sequence length="104" mass="10861">MTSIDLNDYGEFGDPIATRELISGETGGPVVVDIGAPRPHPAGWVCPYRITGIGSEPITRGVPGVDSMQALQDAVLIVGDVLASTGHPVTFHGGEPGLRRLSDR</sequence>
<gene>
    <name evidence="2" type="ORF">F6W96_30105</name>
</gene>
<dbReference type="Proteomes" id="UP000500953">
    <property type="component" value="Chromosome"/>
</dbReference>
<feature type="domain" description="DUF6968" evidence="1">
    <location>
        <begin position="17"/>
        <end position="84"/>
    </location>
</feature>
<dbReference type="AlphaFoldDB" id="A0A6G9Z8V1"/>
<protein>
    <recommendedName>
        <fullName evidence="1">DUF6968 domain-containing protein</fullName>
    </recommendedName>
</protein>
<dbReference type="EMBL" id="CP046173">
    <property type="protein sequence ID" value="QIS21958.1"/>
    <property type="molecule type" value="Genomic_DNA"/>
</dbReference>
<proteinExistence type="predicted"/>
<evidence type="ECO:0000313" key="2">
    <source>
        <dbReference type="EMBL" id="QIS21958.1"/>
    </source>
</evidence>
<evidence type="ECO:0000313" key="3">
    <source>
        <dbReference type="Proteomes" id="UP000500953"/>
    </source>
</evidence>
<reference evidence="2 3" key="1">
    <citation type="journal article" date="2019" name="ACS Chem. Biol.">
        <title>Identification and Mobilization of a Cryptic Antibiotic Biosynthesis Gene Locus from a Human-Pathogenic Nocardia Isolate.</title>
        <authorList>
            <person name="Herisse M."/>
            <person name="Ishida K."/>
            <person name="Porter J.L."/>
            <person name="Howden B."/>
            <person name="Hertweck C."/>
            <person name="Stinear T.P."/>
            <person name="Pidot S.J."/>
        </authorList>
    </citation>
    <scope>NUCLEOTIDE SEQUENCE [LARGE SCALE GENOMIC DNA]</scope>
    <source>
        <strain evidence="2 3">AUSMDU00012715</strain>
    </source>
</reference>
<dbReference type="Pfam" id="PF22302">
    <property type="entry name" value="DUF6968"/>
    <property type="match status" value="1"/>
</dbReference>
<evidence type="ECO:0000259" key="1">
    <source>
        <dbReference type="Pfam" id="PF22302"/>
    </source>
</evidence>
<dbReference type="InterPro" id="IPR054241">
    <property type="entry name" value="DUF6968"/>
</dbReference>
<dbReference type="RefSeq" id="WP_167489257.1">
    <property type="nucleotide sequence ID" value="NZ_CP046173.1"/>
</dbReference>
<organism evidence="2 3">
    <name type="scientific">Nocardia terpenica</name>
    <dbReference type="NCBI Taxonomy" id="455432"/>
    <lineage>
        <taxon>Bacteria</taxon>
        <taxon>Bacillati</taxon>
        <taxon>Actinomycetota</taxon>
        <taxon>Actinomycetes</taxon>
        <taxon>Mycobacteriales</taxon>
        <taxon>Nocardiaceae</taxon>
        <taxon>Nocardia</taxon>
    </lineage>
</organism>
<name>A0A6G9Z8V1_9NOCA</name>
<accession>A0A6G9Z8V1</accession>